<dbReference type="PANTHER" id="PTHR11472">
    <property type="entry name" value="DNA REPAIR DEAD HELICASE RAD3/XP-D SUBFAMILY MEMBER"/>
    <property type="match status" value="1"/>
</dbReference>
<dbReference type="GO" id="GO:0003684">
    <property type="term" value="F:damaged DNA binding"/>
    <property type="evidence" value="ECO:0007669"/>
    <property type="project" value="TreeGrafter"/>
</dbReference>
<reference evidence="6" key="1">
    <citation type="submission" date="2017-10" db="EMBL/GenBank/DDBJ databases">
        <title>A new Pekin duck reference genome.</title>
        <authorList>
            <person name="Hou Z.-C."/>
            <person name="Zhou Z.-K."/>
            <person name="Zhu F."/>
            <person name="Hou S.-S."/>
        </authorList>
    </citation>
    <scope>NUCLEOTIDE SEQUENCE [LARGE SCALE GENOMIC DNA]</scope>
</reference>
<protein>
    <recommendedName>
        <fullName evidence="4">Helicase ATP-binding domain-containing protein</fullName>
    </recommendedName>
</protein>
<sequence length="158" mass="18128">MRRGWARVGAPSGSLPAPPPPVDPFRLNIDGLLVPFPYDYIYPEQFSYMLELKRTLDAKGHGVLEMPSGTGKTVSLLALIVAYQRARPLDVTKLIYCSRTVPEIEKVIEELRKLLDYYEKQLGEKLPFLGLALSSRKNLCIHPEVWGGGYWEHWENWW</sequence>
<dbReference type="AlphaFoldDB" id="A0A493T8F3"/>
<dbReference type="GO" id="GO:0045951">
    <property type="term" value="P:positive regulation of mitotic recombination"/>
    <property type="evidence" value="ECO:0007669"/>
    <property type="project" value="TreeGrafter"/>
</dbReference>
<keyword evidence="1" id="KW-0547">Nucleotide-binding</keyword>
<dbReference type="InterPro" id="IPR045028">
    <property type="entry name" value="DinG/Rad3-like"/>
</dbReference>
<organism evidence="5 6">
    <name type="scientific">Anas platyrhynchos platyrhynchos</name>
    <name type="common">Northern mallard</name>
    <dbReference type="NCBI Taxonomy" id="8840"/>
    <lineage>
        <taxon>Eukaryota</taxon>
        <taxon>Metazoa</taxon>
        <taxon>Chordata</taxon>
        <taxon>Craniata</taxon>
        <taxon>Vertebrata</taxon>
        <taxon>Euteleostomi</taxon>
        <taxon>Archelosauria</taxon>
        <taxon>Archosauria</taxon>
        <taxon>Dinosauria</taxon>
        <taxon>Saurischia</taxon>
        <taxon>Theropoda</taxon>
        <taxon>Coelurosauria</taxon>
        <taxon>Aves</taxon>
        <taxon>Neognathae</taxon>
        <taxon>Galloanserae</taxon>
        <taxon>Anseriformes</taxon>
        <taxon>Anatidae</taxon>
        <taxon>Anatinae</taxon>
        <taxon>Anas</taxon>
    </lineage>
</organism>
<dbReference type="STRING" id="8840.ENSAPLP00000022008"/>
<dbReference type="GO" id="GO:0005524">
    <property type="term" value="F:ATP binding"/>
    <property type="evidence" value="ECO:0007669"/>
    <property type="project" value="UniProtKB-KW"/>
</dbReference>
<dbReference type="Pfam" id="PF06733">
    <property type="entry name" value="DEAD_2"/>
    <property type="match status" value="1"/>
</dbReference>
<name>A0A493T8F3_ANAPP</name>
<reference evidence="5" key="2">
    <citation type="submission" date="2025-08" db="UniProtKB">
        <authorList>
            <consortium name="Ensembl"/>
        </authorList>
    </citation>
    <scope>IDENTIFICATION</scope>
</reference>
<dbReference type="GO" id="GO:0016818">
    <property type="term" value="F:hydrolase activity, acting on acid anhydrides, in phosphorus-containing anhydrides"/>
    <property type="evidence" value="ECO:0007669"/>
    <property type="project" value="InterPro"/>
</dbReference>
<dbReference type="SUPFAM" id="SSF52540">
    <property type="entry name" value="P-loop containing nucleoside triphosphate hydrolases"/>
    <property type="match status" value="1"/>
</dbReference>
<evidence type="ECO:0000313" key="6">
    <source>
        <dbReference type="Proteomes" id="UP000016666"/>
    </source>
</evidence>
<keyword evidence="6" id="KW-1185">Reference proteome</keyword>
<dbReference type="GO" id="GO:0003678">
    <property type="term" value="F:DNA helicase activity"/>
    <property type="evidence" value="ECO:0007669"/>
    <property type="project" value="InterPro"/>
</dbReference>
<reference evidence="5" key="3">
    <citation type="submission" date="2025-09" db="UniProtKB">
        <authorList>
            <consortium name="Ensembl"/>
        </authorList>
    </citation>
    <scope>IDENTIFICATION</scope>
</reference>
<dbReference type="Ensembl" id="ENSAPLT00000029669.1">
    <property type="protein sequence ID" value="ENSAPLP00000022008.1"/>
    <property type="gene ID" value="ENSAPLG00000024698.1"/>
</dbReference>
<evidence type="ECO:0000256" key="2">
    <source>
        <dbReference type="ARBA" id="ARBA00022801"/>
    </source>
</evidence>
<keyword evidence="3" id="KW-0067">ATP-binding</keyword>
<proteinExistence type="predicted"/>
<dbReference type="GeneTree" id="ENSGT00950000182970"/>
<dbReference type="PROSITE" id="PS51193">
    <property type="entry name" value="HELICASE_ATP_BIND_2"/>
    <property type="match status" value="1"/>
</dbReference>
<dbReference type="Proteomes" id="UP000016666">
    <property type="component" value="Unassembled WGS sequence"/>
</dbReference>
<keyword evidence="2" id="KW-0378">Hydrolase</keyword>
<evidence type="ECO:0000256" key="1">
    <source>
        <dbReference type="ARBA" id="ARBA00022741"/>
    </source>
</evidence>
<dbReference type="SMART" id="SM00488">
    <property type="entry name" value="DEXDc2"/>
    <property type="match status" value="1"/>
</dbReference>
<dbReference type="GO" id="GO:0006366">
    <property type="term" value="P:transcription by RNA polymerase II"/>
    <property type="evidence" value="ECO:0007669"/>
    <property type="project" value="TreeGrafter"/>
</dbReference>
<feature type="domain" description="Helicase ATP-binding" evidence="4">
    <location>
        <begin position="31"/>
        <end position="158"/>
    </location>
</feature>
<dbReference type="Gene3D" id="3.40.50.300">
    <property type="entry name" value="P-loop containing nucleotide triphosphate hydrolases"/>
    <property type="match status" value="1"/>
</dbReference>
<dbReference type="InterPro" id="IPR006554">
    <property type="entry name" value="Helicase-like_DEXD_c2"/>
</dbReference>
<evidence type="ECO:0000313" key="5">
    <source>
        <dbReference type="Ensembl" id="ENSAPLP00000022008.1"/>
    </source>
</evidence>
<evidence type="ECO:0000256" key="3">
    <source>
        <dbReference type="ARBA" id="ARBA00022840"/>
    </source>
</evidence>
<dbReference type="InterPro" id="IPR010614">
    <property type="entry name" value="RAD3-like_helicase_DEAD"/>
</dbReference>
<accession>A0A493T8F3</accession>
<dbReference type="GO" id="GO:0005634">
    <property type="term" value="C:nucleus"/>
    <property type="evidence" value="ECO:0007669"/>
    <property type="project" value="TreeGrafter"/>
</dbReference>
<dbReference type="InterPro" id="IPR027417">
    <property type="entry name" value="P-loop_NTPase"/>
</dbReference>
<evidence type="ECO:0000259" key="4">
    <source>
        <dbReference type="PROSITE" id="PS51193"/>
    </source>
</evidence>
<dbReference type="PANTHER" id="PTHR11472:SF1">
    <property type="entry name" value="GENERAL TRANSCRIPTION AND DNA REPAIR FACTOR IIH HELICASE SUBUNIT XPD"/>
    <property type="match status" value="1"/>
</dbReference>
<dbReference type="InterPro" id="IPR014013">
    <property type="entry name" value="Helic_SF1/SF2_ATP-bd_DinG/Rad3"/>
</dbReference>